<evidence type="ECO:0000313" key="2">
    <source>
        <dbReference type="EMBL" id="RIB27266.1"/>
    </source>
</evidence>
<dbReference type="EMBL" id="QKWP01000104">
    <property type="protein sequence ID" value="RIB27266.1"/>
    <property type="molecule type" value="Genomic_DNA"/>
</dbReference>
<name>A0A397W7F3_9GLOM</name>
<keyword evidence="3" id="KW-1185">Reference proteome</keyword>
<comment type="caution">
    <text evidence="2">The sequence shown here is derived from an EMBL/GenBank/DDBJ whole genome shotgun (WGS) entry which is preliminary data.</text>
</comment>
<gene>
    <name evidence="2" type="ORF">C2G38_2137910</name>
</gene>
<dbReference type="InterPro" id="IPR000719">
    <property type="entry name" value="Prot_kinase_dom"/>
</dbReference>
<evidence type="ECO:0000259" key="1">
    <source>
        <dbReference type="PROSITE" id="PS50011"/>
    </source>
</evidence>
<dbReference type="Pfam" id="PF00069">
    <property type="entry name" value="Pkinase"/>
    <property type="match status" value="1"/>
</dbReference>
<keyword evidence="2" id="KW-0808">Transferase</keyword>
<dbReference type="InterPro" id="IPR050167">
    <property type="entry name" value="Ser_Thr_protein_kinase"/>
</dbReference>
<dbReference type="GO" id="GO:0005524">
    <property type="term" value="F:ATP binding"/>
    <property type="evidence" value="ECO:0007669"/>
    <property type="project" value="InterPro"/>
</dbReference>
<dbReference type="PANTHER" id="PTHR23257">
    <property type="entry name" value="SERINE-THREONINE PROTEIN KINASE"/>
    <property type="match status" value="1"/>
</dbReference>
<organism evidence="2 3">
    <name type="scientific">Gigaspora rosea</name>
    <dbReference type="NCBI Taxonomy" id="44941"/>
    <lineage>
        <taxon>Eukaryota</taxon>
        <taxon>Fungi</taxon>
        <taxon>Fungi incertae sedis</taxon>
        <taxon>Mucoromycota</taxon>
        <taxon>Glomeromycotina</taxon>
        <taxon>Glomeromycetes</taxon>
        <taxon>Diversisporales</taxon>
        <taxon>Gigasporaceae</taxon>
        <taxon>Gigaspora</taxon>
    </lineage>
</organism>
<dbReference type="SMART" id="SM00220">
    <property type="entry name" value="S_TKc"/>
    <property type="match status" value="1"/>
</dbReference>
<dbReference type="GO" id="GO:0005737">
    <property type="term" value="C:cytoplasm"/>
    <property type="evidence" value="ECO:0007669"/>
    <property type="project" value="TreeGrafter"/>
</dbReference>
<dbReference type="PROSITE" id="PS50011">
    <property type="entry name" value="PROTEIN_KINASE_DOM"/>
    <property type="match status" value="1"/>
</dbReference>
<sequence length="169" mass="19408">MGSLRKNLCAIAQMRWEKKLELISCIALDLQLIHLHNIIHRDLHSGNIFQNDLHNAYIGDLGFAIAINRTLEKEYNEIYGALPYIAPEILQRKPFTKASDIYSFGIIMWEISSGDIAFSKYEVYSSRLISFINQKLNNCVISDISDNNIDIEKVSLHLNKKKKKKKIIG</sequence>
<dbReference type="SUPFAM" id="SSF56112">
    <property type="entry name" value="Protein kinase-like (PK-like)"/>
    <property type="match status" value="1"/>
</dbReference>
<dbReference type="AlphaFoldDB" id="A0A397W7F3"/>
<dbReference type="PANTHER" id="PTHR23257:SF958">
    <property type="entry name" value="SERINE_THREONINE-PROTEIN KINASE WNK4"/>
    <property type="match status" value="1"/>
</dbReference>
<dbReference type="STRING" id="44941.A0A397W7F3"/>
<dbReference type="Gene3D" id="1.10.510.10">
    <property type="entry name" value="Transferase(Phosphotransferase) domain 1"/>
    <property type="match status" value="1"/>
</dbReference>
<dbReference type="InterPro" id="IPR011009">
    <property type="entry name" value="Kinase-like_dom_sf"/>
</dbReference>
<dbReference type="Proteomes" id="UP000266673">
    <property type="component" value="Unassembled WGS sequence"/>
</dbReference>
<dbReference type="GO" id="GO:0004672">
    <property type="term" value="F:protein kinase activity"/>
    <property type="evidence" value="ECO:0007669"/>
    <property type="project" value="InterPro"/>
</dbReference>
<evidence type="ECO:0000313" key="3">
    <source>
        <dbReference type="Proteomes" id="UP000266673"/>
    </source>
</evidence>
<dbReference type="GO" id="GO:0007165">
    <property type="term" value="P:signal transduction"/>
    <property type="evidence" value="ECO:0007669"/>
    <property type="project" value="TreeGrafter"/>
</dbReference>
<proteinExistence type="predicted"/>
<feature type="domain" description="Protein kinase" evidence="1">
    <location>
        <begin position="1"/>
        <end position="169"/>
    </location>
</feature>
<keyword evidence="2" id="KW-0418">Kinase</keyword>
<dbReference type="OrthoDB" id="3269467at2759"/>
<accession>A0A397W7F3</accession>
<protein>
    <submittedName>
        <fullName evidence="2">Kinase-like domain-containing protein</fullName>
    </submittedName>
</protein>
<reference evidence="2 3" key="1">
    <citation type="submission" date="2018-06" db="EMBL/GenBank/DDBJ databases">
        <title>Comparative genomics reveals the genomic features of Rhizophagus irregularis, R. cerebriforme, R. diaphanum and Gigaspora rosea, and their symbiotic lifestyle signature.</title>
        <authorList>
            <person name="Morin E."/>
            <person name="San Clemente H."/>
            <person name="Chen E.C.H."/>
            <person name="De La Providencia I."/>
            <person name="Hainaut M."/>
            <person name="Kuo A."/>
            <person name="Kohler A."/>
            <person name="Murat C."/>
            <person name="Tang N."/>
            <person name="Roy S."/>
            <person name="Loubradou J."/>
            <person name="Henrissat B."/>
            <person name="Grigoriev I.V."/>
            <person name="Corradi N."/>
            <person name="Roux C."/>
            <person name="Martin F.M."/>
        </authorList>
    </citation>
    <scope>NUCLEOTIDE SEQUENCE [LARGE SCALE GENOMIC DNA]</scope>
    <source>
        <strain evidence="2 3">DAOM 194757</strain>
    </source>
</reference>